<evidence type="ECO:0000313" key="1">
    <source>
        <dbReference type="EMBL" id="GAY54404.1"/>
    </source>
</evidence>
<reference evidence="1 2" key="1">
    <citation type="journal article" date="2017" name="Front. Genet.">
        <title>Draft sequencing of the heterozygous diploid genome of Satsuma (Citrus unshiu Marc.) using a hybrid assembly approach.</title>
        <authorList>
            <person name="Shimizu T."/>
            <person name="Tanizawa Y."/>
            <person name="Mochizuki T."/>
            <person name="Nagasaki H."/>
            <person name="Yoshioka T."/>
            <person name="Toyoda A."/>
            <person name="Fujiyama A."/>
            <person name="Kaminuma E."/>
            <person name="Nakamura Y."/>
        </authorList>
    </citation>
    <scope>NUCLEOTIDE SEQUENCE [LARGE SCALE GENOMIC DNA]</scope>
    <source>
        <strain evidence="2">cv. Miyagawa wase</strain>
    </source>
</reference>
<keyword evidence="2" id="KW-1185">Reference proteome</keyword>
<comment type="caution">
    <text evidence="1">The sequence shown here is derived from an EMBL/GenBank/DDBJ whole genome shotgun (WGS) entry which is preliminary data.</text>
</comment>
<dbReference type="AlphaFoldDB" id="A0A2H5PPW7"/>
<proteinExistence type="predicted"/>
<sequence>MRENHCLNLKKRHHLHESKRQQLEVLYGLQNHKDSSLERWPRWSKVTL</sequence>
<gene>
    <name evidence="1" type="ORF">CUMW_156450</name>
</gene>
<dbReference type="EMBL" id="BDQV01000104">
    <property type="protein sequence ID" value="GAY54404.1"/>
    <property type="molecule type" value="Genomic_DNA"/>
</dbReference>
<name>A0A2H5PPW7_CITUN</name>
<accession>A0A2H5PPW7</accession>
<dbReference type="Proteomes" id="UP000236630">
    <property type="component" value="Unassembled WGS sequence"/>
</dbReference>
<organism evidence="1 2">
    <name type="scientific">Citrus unshiu</name>
    <name type="common">Satsuma mandarin</name>
    <name type="synonym">Citrus nobilis var. unshiu</name>
    <dbReference type="NCBI Taxonomy" id="55188"/>
    <lineage>
        <taxon>Eukaryota</taxon>
        <taxon>Viridiplantae</taxon>
        <taxon>Streptophyta</taxon>
        <taxon>Embryophyta</taxon>
        <taxon>Tracheophyta</taxon>
        <taxon>Spermatophyta</taxon>
        <taxon>Magnoliopsida</taxon>
        <taxon>eudicotyledons</taxon>
        <taxon>Gunneridae</taxon>
        <taxon>Pentapetalae</taxon>
        <taxon>rosids</taxon>
        <taxon>malvids</taxon>
        <taxon>Sapindales</taxon>
        <taxon>Rutaceae</taxon>
        <taxon>Aurantioideae</taxon>
        <taxon>Citrus</taxon>
    </lineage>
</organism>
<evidence type="ECO:0000313" key="2">
    <source>
        <dbReference type="Proteomes" id="UP000236630"/>
    </source>
</evidence>
<protein>
    <submittedName>
        <fullName evidence="1">Uncharacterized protein</fullName>
    </submittedName>
</protein>